<dbReference type="Pfam" id="PF00486">
    <property type="entry name" value="Trans_reg_C"/>
    <property type="match status" value="1"/>
</dbReference>
<evidence type="ECO:0000256" key="2">
    <source>
        <dbReference type="ARBA" id="ARBA00022741"/>
    </source>
</evidence>
<dbReference type="SMART" id="SM01043">
    <property type="entry name" value="BTAD"/>
    <property type="match status" value="1"/>
</dbReference>
<dbReference type="InterPro" id="IPR041664">
    <property type="entry name" value="AAA_16"/>
</dbReference>
<dbReference type="Pfam" id="PF03704">
    <property type="entry name" value="BTAD"/>
    <property type="match status" value="1"/>
</dbReference>
<reference evidence="8" key="1">
    <citation type="journal article" date="2019" name="Int. J. Syst. Evol. Microbiol.">
        <title>The Global Catalogue of Microorganisms (GCM) 10K type strain sequencing project: providing services to taxonomists for standard genome sequencing and annotation.</title>
        <authorList>
            <consortium name="The Broad Institute Genomics Platform"/>
            <consortium name="The Broad Institute Genome Sequencing Center for Infectious Disease"/>
            <person name="Wu L."/>
            <person name="Ma J."/>
        </authorList>
    </citation>
    <scope>NUCLEOTIDE SEQUENCE [LARGE SCALE GENOMIC DNA]</scope>
    <source>
        <strain evidence="8">FCH27</strain>
    </source>
</reference>
<dbReference type="PROSITE" id="PS51755">
    <property type="entry name" value="OMPR_PHOB"/>
    <property type="match status" value="1"/>
</dbReference>
<keyword evidence="3" id="KW-0067">ATP-binding</keyword>
<sequence>MTVAIDVLGPLRLRVGDEERTVGGRRERVLLALLATAVGRHVSDDRLVDELWGEEPPAAAANSLQVAVSRLRRVLGEHAEVRRDPSGYTLVGADVDAVTVAGLTERLAGLEPAEVLDATAGVLGLWRGEPFAGLGNAPTLAAETVRLEEARLTLVESRAEAFLALGRPEEAHRLLAGVVGDHPFRERLWSLLALALYRSQRQADALETLRTLRTALVEELGVDPSASVRTLEGQMLAHDPALDARPPMTPDADATRARVSGVVGRSEALAVIDAVLTDLVDQHRGGLLLITGDAGIGKTMLASEAAHRAANRGARVVVGRCHEADLAPPYWPWLPVLRDLADTEDAVPDEVRALLGGGTQGASATDAGAAAATTLRTFAAVSRLLGSGSRPLVVLLEDLHWADHTSLRLLAYAAEELRGRPVLFVATVRTVDPRRHPVLAHALAGLSRLEARRVPVPPLSDEAVAALLEDVLVDADPALVEVLTRRTDGNPFFVLEMARLLAASGRATAEAAEHLEVPDGIADVLRMRVLQLAEPTRTALSVASVVGRTFDTRLLTAALGEAVLDDLDEAVAAGIVEETGVVGQLRFVHALTRETVYGDLPLGRRARWHAQVGRALGERLARDPDLVGEVAHHHTLAAPYLPELAEGAVDFGRRAAKAAEARGAFAEALTLWTRTVEVEREIPDPDPVRRHGLLLSLSTARQRLGDLHGMLATLDEAIRLARERDDYTRMAEAATSFRSSGVWHWREMGSEDPHAVEVLELCLEHVEDAGLRARVWANLGLEHYIAWRHDEGDRCGRSSIELARASGDRQVLRDCLAAREVALWAPGKAQEREVCARESLEVADTDEYVMAARFQLATALHHQGKALEADREMAPVLELAARLGHTGSDVPLGWWRWMRAVESEDPDAVRIGRETLALHRRTTVVGLPELTGLYTIVSAPQGAPVPPDIVASAISHPYLAFRTAVASALCAAGEVDAGVRLLGTPTEVGGDYAGLFAACLTVDVMAAARHPDLAAAVDRLRPFTGAVATYGSVQSLGSVACFLGSGLVALGRLDEGRAVLERAVVENARVGCLRWERIARQRLAALDATD</sequence>
<feature type="DNA-binding region" description="OmpR/PhoB-type" evidence="5">
    <location>
        <begin position="1"/>
        <end position="109"/>
    </location>
</feature>
<feature type="domain" description="OmpR/PhoB-type" evidence="6">
    <location>
        <begin position="1"/>
        <end position="109"/>
    </location>
</feature>
<evidence type="ECO:0000256" key="1">
    <source>
        <dbReference type="ARBA" id="ARBA00005820"/>
    </source>
</evidence>
<evidence type="ECO:0000313" key="8">
    <source>
        <dbReference type="Proteomes" id="UP001596524"/>
    </source>
</evidence>
<dbReference type="CDD" id="cd15831">
    <property type="entry name" value="BTAD"/>
    <property type="match status" value="1"/>
</dbReference>
<gene>
    <name evidence="7" type="ORF">ACFQO6_20225</name>
</gene>
<dbReference type="Gene3D" id="1.10.10.10">
    <property type="entry name" value="Winged helix-like DNA-binding domain superfamily/Winged helix DNA-binding domain"/>
    <property type="match status" value="1"/>
</dbReference>
<evidence type="ECO:0000256" key="5">
    <source>
        <dbReference type="PROSITE-ProRule" id="PRU01091"/>
    </source>
</evidence>
<name>A0ABW2N9A7_9ACTN</name>
<proteinExistence type="inferred from homology"/>
<dbReference type="EMBL" id="JBHTCH010000025">
    <property type="protein sequence ID" value="MFC7362607.1"/>
    <property type="molecule type" value="Genomic_DNA"/>
</dbReference>
<dbReference type="Pfam" id="PF13191">
    <property type="entry name" value="AAA_16"/>
    <property type="match status" value="1"/>
</dbReference>
<dbReference type="PANTHER" id="PTHR16305">
    <property type="entry name" value="TESTICULAR SOLUBLE ADENYLYL CYCLASE"/>
    <property type="match status" value="1"/>
</dbReference>
<comment type="similarity">
    <text evidence="1">Belongs to the AfsR/DnrI/RedD regulatory family.</text>
</comment>
<dbReference type="InterPro" id="IPR001867">
    <property type="entry name" value="OmpR/PhoB-type_DNA-bd"/>
</dbReference>
<dbReference type="InterPro" id="IPR011990">
    <property type="entry name" value="TPR-like_helical_dom_sf"/>
</dbReference>
<dbReference type="InterPro" id="IPR027417">
    <property type="entry name" value="P-loop_NTPase"/>
</dbReference>
<dbReference type="SUPFAM" id="SSF48452">
    <property type="entry name" value="TPR-like"/>
    <property type="match status" value="1"/>
</dbReference>
<organism evidence="7 8">
    <name type="scientific">Nocardioides astragali</name>
    <dbReference type="NCBI Taxonomy" id="1776736"/>
    <lineage>
        <taxon>Bacteria</taxon>
        <taxon>Bacillati</taxon>
        <taxon>Actinomycetota</taxon>
        <taxon>Actinomycetes</taxon>
        <taxon>Propionibacteriales</taxon>
        <taxon>Nocardioidaceae</taxon>
        <taxon>Nocardioides</taxon>
    </lineage>
</organism>
<dbReference type="InterPro" id="IPR016032">
    <property type="entry name" value="Sig_transdc_resp-reg_C-effctor"/>
</dbReference>
<evidence type="ECO:0000256" key="3">
    <source>
        <dbReference type="ARBA" id="ARBA00022840"/>
    </source>
</evidence>
<keyword evidence="2" id="KW-0547">Nucleotide-binding</keyword>
<dbReference type="Proteomes" id="UP001596524">
    <property type="component" value="Unassembled WGS sequence"/>
</dbReference>
<dbReference type="InterPro" id="IPR036388">
    <property type="entry name" value="WH-like_DNA-bd_sf"/>
</dbReference>
<dbReference type="InterPro" id="IPR005158">
    <property type="entry name" value="BTAD"/>
</dbReference>
<dbReference type="SUPFAM" id="SSF52540">
    <property type="entry name" value="P-loop containing nucleoside triphosphate hydrolases"/>
    <property type="match status" value="1"/>
</dbReference>
<dbReference type="SMART" id="SM00862">
    <property type="entry name" value="Trans_reg_C"/>
    <property type="match status" value="1"/>
</dbReference>
<dbReference type="PANTHER" id="PTHR16305:SF35">
    <property type="entry name" value="TRANSCRIPTIONAL ACTIVATOR DOMAIN"/>
    <property type="match status" value="1"/>
</dbReference>
<protein>
    <submittedName>
        <fullName evidence="7">BTAD domain-containing putative transcriptional regulator</fullName>
    </submittedName>
</protein>
<dbReference type="SUPFAM" id="SSF46894">
    <property type="entry name" value="C-terminal effector domain of the bipartite response regulators"/>
    <property type="match status" value="1"/>
</dbReference>
<accession>A0ABW2N9A7</accession>
<evidence type="ECO:0000256" key="4">
    <source>
        <dbReference type="ARBA" id="ARBA00023125"/>
    </source>
</evidence>
<dbReference type="Gene3D" id="1.25.40.10">
    <property type="entry name" value="Tetratricopeptide repeat domain"/>
    <property type="match status" value="2"/>
</dbReference>
<keyword evidence="8" id="KW-1185">Reference proteome</keyword>
<comment type="caution">
    <text evidence="7">The sequence shown here is derived from an EMBL/GenBank/DDBJ whole genome shotgun (WGS) entry which is preliminary data.</text>
</comment>
<evidence type="ECO:0000313" key="7">
    <source>
        <dbReference type="EMBL" id="MFC7362607.1"/>
    </source>
</evidence>
<dbReference type="RefSeq" id="WP_255888972.1">
    <property type="nucleotide sequence ID" value="NZ_JAFMZM010000001.1"/>
</dbReference>
<evidence type="ECO:0000259" key="6">
    <source>
        <dbReference type="PROSITE" id="PS51755"/>
    </source>
</evidence>
<keyword evidence="4 5" id="KW-0238">DNA-binding</keyword>